<evidence type="ECO:0000259" key="3">
    <source>
        <dbReference type="Pfam" id="PF01521"/>
    </source>
</evidence>
<dbReference type="Gene3D" id="2.60.300.12">
    <property type="entry name" value="HesB-like domain"/>
    <property type="match status" value="1"/>
</dbReference>
<sequence>MLTITESAQKKLRAIIEAEGKPGLGLRVAVVGEGPARVRYELAFATEENKEAGDTVIDIDGLMVYVDAESAPKLQGATVDFVEGVHESGFKIDNPNVGWKDPIAAAVQRVIDTRVNPGVAAHGGSVTLLDVKDGIAYITFGGGCHGCGMADVTLKQGVAVAIREAVPEIRQVLDTTDHAGGTNPYYKASTRGAPPWSDEQIDPFKDY</sequence>
<feature type="domain" description="Core" evidence="3">
    <location>
        <begin position="2"/>
        <end position="97"/>
    </location>
</feature>
<gene>
    <name evidence="4" type="ORF">K8G79_08340</name>
</gene>
<dbReference type="Proteomes" id="UP001197609">
    <property type="component" value="Unassembled WGS sequence"/>
</dbReference>
<dbReference type="PANTHER" id="PTHR43011:SF1">
    <property type="entry name" value="IRON-SULFUR CLUSTER ASSEMBLY 2 HOMOLOG, MITOCHONDRIAL"/>
    <property type="match status" value="1"/>
</dbReference>
<dbReference type="Gene3D" id="3.30.300.130">
    <property type="entry name" value="Fe-S cluster assembly (FSCA)"/>
    <property type="match status" value="1"/>
</dbReference>
<dbReference type="InterPro" id="IPR000361">
    <property type="entry name" value="ATAP_core_dom"/>
</dbReference>
<dbReference type="InterPro" id="IPR034904">
    <property type="entry name" value="FSCA_dom_sf"/>
</dbReference>
<proteinExistence type="predicted"/>
<reference evidence="4 5" key="1">
    <citation type="journal article" date="2021" name="bioRxiv">
        <title>Unraveling nitrogen, sulfur and carbon metabolic pathways and microbial community transcriptional responses to substrate deprivation and toxicity stresses in a bioreactor mimicking anoxic brackish coastal sediment conditions.</title>
        <authorList>
            <person name="Martins P.D."/>
            <person name="Echeveste M.J."/>
            <person name="Arshad A."/>
            <person name="Kurth J."/>
            <person name="Ouboter H."/>
            <person name="Jetten M.S.M."/>
            <person name="Welte C.U."/>
        </authorList>
    </citation>
    <scope>NUCLEOTIDE SEQUENCE [LARGE SCALE GENOMIC DNA]</scope>
    <source>
        <strain evidence="4">MAG_38</strain>
    </source>
</reference>
<dbReference type="NCBIfam" id="TIGR00049">
    <property type="entry name" value="iron-sulfur cluster assembly accessory protein"/>
    <property type="match status" value="1"/>
</dbReference>
<dbReference type="Pfam" id="PF01521">
    <property type="entry name" value="Fe-S_biosyn"/>
    <property type="match status" value="1"/>
</dbReference>
<dbReference type="SUPFAM" id="SSF89360">
    <property type="entry name" value="HesB-like domain"/>
    <property type="match status" value="1"/>
</dbReference>
<evidence type="ECO:0000313" key="5">
    <source>
        <dbReference type="Proteomes" id="UP001197609"/>
    </source>
</evidence>
<dbReference type="PANTHER" id="PTHR43011">
    <property type="entry name" value="IRON-SULFUR CLUSTER ASSEMBLY 2 HOMOLOG, MITOCHONDRIAL"/>
    <property type="match status" value="1"/>
</dbReference>
<feature type="domain" description="NIF system FeS cluster assembly NifU C-terminal" evidence="2">
    <location>
        <begin position="107"/>
        <end position="172"/>
    </location>
</feature>
<dbReference type="Pfam" id="PF01106">
    <property type="entry name" value="NifU"/>
    <property type="match status" value="1"/>
</dbReference>
<dbReference type="InterPro" id="IPR001075">
    <property type="entry name" value="NIF_FeS_clus_asmbl_NifU_C"/>
</dbReference>
<evidence type="ECO:0000256" key="1">
    <source>
        <dbReference type="SAM" id="MobiDB-lite"/>
    </source>
</evidence>
<dbReference type="SUPFAM" id="SSF117916">
    <property type="entry name" value="Fe-S cluster assembly (FSCA) domain-like"/>
    <property type="match status" value="1"/>
</dbReference>
<dbReference type="GO" id="GO:0016226">
    <property type="term" value="P:iron-sulfur cluster assembly"/>
    <property type="evidence" value="ECO:0007669"/>
    <property type="project" value="InterPro"/>
</dbReference>
<dbReference type="AlphaFoldDB" id="A0AAJ1AKZ5"/>
<evidence type="ECO:0000313" key="4">
    <source>
        <dbReference type="EMBL" id="MBZ0160127.1"/>
    </source>
</evidence>
<dbReference type="EMBL" id="JAIOIU010000102">
    <property type="protein sequence ID" value="MBZ0160127.1"/>
    <property type="molecule type" value="Genomic_DNA"/>
</dbReference>
<dbReference type="GO" id="GO:0005506">
    <property type="term" value="F:iron ion binding"/>
    <property type="evidence" value="ECO:0007669"/>
    <property type="project" value="InterPro"/>
</dbReference>
<dbReference type="GO" id="GO:0051537">
    <property type="term" value="F:2 iron, 2 sulfur cluster binding"/>
    <property type="evidence" value="ECO:0007669"/>
    <property type="project" value="TreeGrafter"/>
</dbReference>
<protein>
    <submittedName>
        <fullName evidence="4">Iron-sulfur cluster assembly accessory protein</fullName>
    </submittedName>
</protein>
<dbReference type="GO" id="GO:0051539">
    <property type="term" value="F:4 iron, 4 sulfur cluster binding"/>
    <property type="evidence" value="ECO:0007669"/>
    <property type="project" value="TreeGrafter"/>
</dbReference>
<evidence type="ECO:0000259" key="2">
    <source>
        <dbReference type="Pfam" id="PF01106"/>
    </source>
</evidence>
<feature type="region of interest" description="Disordered" evidence="1">
    <location>
        <begin position="174"/>
        <end position="207"/>
    </location>
</feature>
<dbReference type="InterPro" id="IPR016092">
    <property type="entry name" value="ATAP"/>
</dbReference>
<name>A0AAJ1AKZ5_9BACT</name>
<dbReference type="InterPro" id="IPR035903">
    <property type="entry name" value="HesB-like_dom_sf"/>
</dbReference>
<accession>A0AAJ1AKZ5</accession>
<comment type="caution">
    <text evidence="4">The sequence shown here is derived from an EMBL/GenBank/DDBJ whole genome shotgun (WGS) entry which is preliminary data.</text>
</comment>
<organism evidence="4 5">
    <name type="scientific">Candidatus Methylomirabilis tolerans</name>
    <dbReference type="NCBI Taxonomy" id="3123416"/>
    <lineage>
        <taxon>Bacteria</taxon>
        <taxon>Candidatus Methylomirabilota</taxon>
        <taxon>Candidatus Methylomirabilia</taxon>
        <taxon>Candidatus Methylomirabilales</taxon>
        <taxon>Candidatus Methylomirabilaceae</taxon>
        <taxon>Candidatus Methylomirabilis</taxon>
    </lineage>
</organism>